<keyword evidence="1" id="KW-1133">Transmembrane helix</keyword>
<keyword evidence="1" id="KW-0812">Transmembrane</keyword>
<evidence type="ECO:0000313" key="3">
    <source>
        <dbReference type="Proteomes" id="UP001500221"/>
    </source>
</evidence>
<keyword evidence="1" id="KW-0472">Membrane</keyword>
<protein>
    <submittedName>
        <fullName evidence="2">Uncharacterized protein</fullName>
    </submittedName>
</protein>
<dbReference type="EMBL" id="BAABKG010000004">
    <property type="protein sequence ID" value="GAA5152208.1"/>
    <property type="molecule type" value="Genomic_DNA"/>
</dbReference>
<organism evidence="2 3">
    <name type="scientific">Nocardioides marinquilinus</name>
    <dbReference type="NCBI Taxonomy" id="1210400"/>
    <lineage>
        <taxon>Bacteria</taxon>
        <taxon>Bacillati</taxon>
        <taxon>Actinomycetota</taxon>
        <taxon>Actinomycetes</taxon>
        <taxon>Propionibacteriales</taxon>
        <taxon>Nocardioidaceae</taxon>
        <taxon>Nocardioides</taxon>
    </lineage>
</organism>
<evidence type="ECO:0000313" key="2">
    <source>
        <dbReference type="EMBL" id="GAA5152208.1"/>
    </source>
</evidence>
<dbReference type="Proteomes" id="UP001500221">
    <property type="component" value="Unassembled WGS sequence"/>
</dbReference>
<reference evidence="3" key="1">
    <citation type="journal article" date="2019" name="Int. J. Syst. Evol. Microbiol.">
        <title>The Global Catalogue of Microorganisms (GCM) 10K type strain sequencing project: providing services to taxonomists for standard genome sequencing and annotation.</title>
        <authorList>
            <consortium name="The Broad Institute Genomics Platform"/>
            <consortium name="The Broad Institute Genome Sequencing Center for Infectious Disease"/>
            <person name="Wu L."/>
            <person name="Ma J."/>
        </authorList>
    </citation>
    <scope>NUCLEOTIDE SEQUENCE [LARGE SCALE GENOMIC DNA]</scope>
    <source>
        <strain evidence="3">JCM 18459</strain>
    </source>
</reference>
<comment type="caution">
    <text evidence="2">The sequence shown here is derived from an EMBL/GenBank/DDBJ whole genome shotgun (WGS) entry which is preliminary data.</text>
</comment>
<feature type="transmembrane region" description="Helical" evidence="1">
    <location>
        <begin position="12"/>
        <end position="37"/>
    </location>
</feature>
<name>A0ABP9PU85_9ACTN</name>
<gene>
    <name evidence="2" type="ORF">GCM10023340_32160</name>
</gene>
<dbReference type="RefSeq" id="WP_345460754.1">
    <property type="nucleotide sequence ID" value="NZ_BAABKG010000004.1"/>
</dbReference>
<sequence>MENLGLALDAAWQVLLVGLVLGAGLPAVFALGIRFLGQEHATSGGTGFATAGPTPVGRVLAGVCFLVVLAGIALGITIVVAAGFDKEVSFEHVFPTIVDAS</sequence>
<proteinExistence type="predicted"/>
<accession>A0ABP9PU85</accession>
<feature type="transmembrane region" description="Helical" evidence="1">
    <location>
        <begin position="58"/>
        <end position="84"/>
    </location>
</feature>
<keyword evidence="3" id="KW-1185">Reference proteome</keyword>
<evidence type="ECO:0000256" key="1">
    <source>
        <dbReference type="SAM" id="Phobius"/>
    </source>
</evidence>